<keyword evidence="2" id="KW-0336">GPI-anchor</keyword>
<evidence type="ECO:0000256" key="2">
    <source>
        <dbReference type="ARBA" id="ARBA00022622"/>
    </source>
</evidence>
<comment type="caution">
    <text evidence="11">The sequence shown here is derived from an EMBL/GenBank/DDBJ whole genome shotgun (WGS) entry which is preliminary data.</text>
</comment>
<evidence type="ECO:0000256" key="9">
    <source>
        <dbReference type="SAM" id="Phobius"/>
    </source>
</evidence>
<dbReference type="GO" id="GO:0098552">
    <property type="term" value="C:side of membrane"/>
    <property type="evidence" value="ECO:0007669"/>
    <property type="project" value="UniProtKB-KW"/>
</dbReference>
<evidence type="ECO:0008006" key="13">
    <source>
        <dbReference type="Google" id="ProtNLM"/>
    </source>
</evidence>
<dbReference type="InterPro" id="IPR050975">
    <property type="entry name" value="Sleep_regulator"/>
</dbReference>
<keyword evidence="4 10" id="KW-0732">Signal</keyword>
<dbReference type="EMBL" id="CAKOFQ010006857">
    <property type="protein sequence ID" value="CAH1977309.1"/>
    <property type="molecule type" value="Genomic_DNA"/>
</dbReference>
<comment type="subcellular location">
    <subcellularLocation>
        <location evidence="1">Membrane</location>
        <topology evidence="1">Lipid-anchor</topology>
        <topology evidence="1">GPI-anchor</topology>
    </subcellularLocation>
</comment>
<dbReference type="PANTHER" id="PTHR33562">
    <property type="entry name" value="ATILLA, ISOFORM B-RELATED-RELATED"/>
    <property type="match status" value="1"/>
</dbReference>
<proteinExistence type="predicted"/>
<keyword evidence="12" id="KW-1185">Reference proteome</keyword>
<dbReference type="Proteomes" id="UP001152888">
    <property type="component" value="Unassembled WGS sequence"/>
</dbReference>
<evidence type="ECO:0000256" key="4">
    <source>
        <dbReference type="ARBA" id="ARBA00022729"/>
    </source>
</evidence>
<evidence type="ECO:0000256" key="5">
    <source>
        <dbReference type="ARBA" id="ARBA00022989"/>
    </source>
</evidence>
<keyword evidence="5 9" id="KW-1133">Transmembrane helix</keyword>
<dbReference type="Pfam" id="PF17064">
    <property type="entry name" value="QVR"/>
    <property type="match status" value="1"/>
</dbReference>
<dbReference type="InterPro" id="IPR031424">
    <property type="entry name" value="QVR-like"/>
</dbReference>
<evidence type="ECO:0000256" key="7">
    <source>
        <dbReference type="ARBA" id="ARBA00023180"/>
    </source>
</evidence>
<evidence type="ECO:0000256" key="3">
    <source>
        <dbReference type="ARBA" id="ARBA00022692"/>
    </source>
</evidence>
<protein>
    <recommendedName>
        <fullName evidence="13">Protein sleepless</fullName>
    </recommendedName>
</protein>
<reference evidence="11" key="1">
    <citation type="submission" date="2022-03" db="EMBL/GenBank/DDBJ databases">
        <authorList>
            <person name="Sayadi A."/>
        </authorList>
    </citation>
    <scope>NUCLEOTIDE SEQUENCE</scope>
</reference>
<organism evidence="11 12">
    <name type="scientific">Acanthoscelides obtectus</name>
    <name type="common">Bean weevil</name>
    <name type="synonym">Bruchus obtectus</name>
    <dbReference type="NCBI Taxonomy" id="200917"/>
    <lineage>
        <taxon>Eukaryota</taxon>
        <taxon>Metazoa</taxon>
        <taxon>Ecdysozoa</taxon>
        <taxon>Arthropoda</taxon>
        <taxon>Hexapoda</taxon>
        <taxon>Insecta</taxon>
        <taxon>Pterygota</taxon>
        <taxon>Neoptera</taxon>
        <taxon>Endopterygota</taxon>
        <taxon>Coleoptera</taxon>
        <taxon>Polyphaga</taxon>
        <taxon>Cucujiformia</taxon>
        <taxon>Chrysomeloidea</taxon>
        <taxon>Chrysomelidae</taxon>
        <taxon>Bruchinae</taxon>
        <taxon>Bruchini</taxon>
        <taxon>Acanthoscelides</taxon>
    </lineage>
</organism>
<dbReference type="OrthoDB" id="6735691at2759"/>
<keyword evidence="3 9" id="KW-0812">Transmembrane</keyword>
<keyword evidence="8" id="KW-0449">Lipoprotein</keyword>
<feature type="transmembrane region" description="Helical" evidence="9">
    <location>
        <begin position="136"/>
        <end position="156"/>
    </location>
</feature>
<keyword evidence="6 9" id="KW-0472">Membrane</keyword>
<feature type="chain" id="PRO_5040379273" description="Protein sleepless" evidence="10">
    <location>
        <begin position="21"/>
        <end position="158"/>
    </location>
</feature>
<dbReference type="AlphaFoldDB" id="A0A9P0KM25"/>
<dbReference type="GO" id="GO:0030431">
    <property type="term" value="P:sleep"/>
    <property type="evidence" value="ECO:0007669"/>
    <property type="project" value="InterPro"/>
</dbReference>
<name>A0A9P0KM25_ACAOB</name>
<feature type="signal peptide" evidence="10">
    <location>
        <begin position="1"/>
        <end position="20"/>
    </location>
</feature>
<evidence type="ECO:0000313" key="11">
    <source>
        <dbReference type="EMBL" id="CAH1977309.1"/>
    </source>
</evidence>
<evidence type="ECO:0000313" key="12">
    <source>
        <dbReference type="Proteomes" id="UP001152888"/>
    </source>
</evidence>
<evidence type="ECO:0000256" key="1">
    <source>
        <dbReference type="ARBA" id="ARBA00004589"/>
    </source>
</evidence>
<evidence type="ECO:0000256" key="8">
    <source>
        <dbReference type="ARBA" id="ARBA00023288"/>
    </source>
</evidence>
<evidence type="ECO:0000256" key="6">
    <source>
        <dbReference type="ARBA" id="ARBA00023136"/>
    </source>
</evidence>
<sequence>MKQIVKLGFVFAVLCIVSAAAETLRCYDCDPSHDGDKCGDPENFNARLVICNATRGETMCLSAFYIGKGDKTHKTGVYRGCFARRPDVRDQCEYFREQNQQENVNVVSCLPCTEARCNVHLFDDKGLPKNSVTKNASSVLLTFVINILIVSISLLYRS</sequence>
<accession>A0A9P0KM25</accession>
<evidence type="ECO:0000256" key="10">
    <source>
        <dbReference type="SAM" id="SignalP"/>
    </source>
</evidence>
<keyword evidence="7" id="KW-0325">Glycoprotein</keyword>
<gene>
    <name evidence="11" type="ORF">ACAOBT_LOCUS12586</name>
</gene>
<dbReference type="GO" id="GO:0032222">
    <property type="term" value="P:regulation of synaptic transmission, cholinergic"/>
    <property type="evidence" value="ECO:0007669"/>
    <property type="project" value="InterPro"/>
</dbReference>